<dbReference type="EMBL" id="MUJZ01001215">
    <property type="protein sequence ID" value="OTF84006.1"/>
    <property type="molecule type" value="Genomic_DNA"/>
</dbReference>
<proteinExistence type="predicted"/>
<sequence>MKNVKITTEITFKEYVTKAISGLDITIPESIFESKIINDFINQTD</sequence>
<protein>
    <submittedName>
        <fullName evidence="1">Uncharacterized protein</fullName>
    </submittedName>
</protein>
<name>A0A1Y3BWW0_EURMA</name>
<evidence type="ECO:0000313" key="2">
    <source>
        <dbReference type="Proteomes" id="UP000194236"/>
    </source>
</evidence>
<organism evidence="1 2">
    <name type="scientific">Euroglyphus maynei</name>
    <name type="common">Mayne's house dust mite</name>
    <dbReference type="NCBI Taxonomy" id="6958"/>
    <lineage>
        <taxon>Eukaryota</taxon>
        <taxon>Metazoa</taxon>
        <taxon>Ecdysozoa</taxon>
        <taxon>Arthropoda</taxon>
        <taxon>Chelicerata</taxon>
        <taxon>Arachnida</taxon>
        <taxon>Acari</taxon>
        <taxon>Acariformes</taxon>
        <taxon>Sarcoptiformes</taxon>
        <taxon>Astigmata</taxon>
        <taxon>Psoroptidia</taxon>
        <taxon>Analgoidea</taxon>
        <taxon>Pyroglyphidae</taxon>
        <taxon>Pyroglyphinae</taxon>
        <taxon>Euroglyphus</taxon>
    </lineage>
</organism>
<gene>
    <name evidence="1" type="ORF">BLA29_014372</name>
</gene>
<feature type="non-terminal residue" evidence="1">
    <location>
        <position position="45"/>
    </location>
</feature>
<reference evidence="1 2" key="1">
    <citation type="submission" date="2017-03" db="EMBL/GenBank/DDBJ databases">
        <title>Genome Survey of Euroglyphus maynei.</title>
        <authorList>
            <person name="Arlian L.G."/>
            <person name="Morgan M.S."/>
            <person name="Rider S.D."/>
        </authorList>
    </citation>
    <scope>NUCLEOTIDE SEQUENCE [LARGE SCALE GENOMIC DNA]</scope>
    <source>
        <strain evidence="1">Arlian Lab</strain>
        <tissue evidence="1">Whole body</tissue>
    </source>
</reference>
<comment type="caution">
    <text evidence="1">The sequence shown here is derived from an EMBL/GenBank/DDBJ whole genome shotgun (WGS) entry which is preliminary data.</text>
</comment>
<dbReference type="Proteomes" id="UP000194236">
    <property type="component" value="Unassembled WGS sequence"/>
</dbReference>
<evidence type="ECO:0000313" key="1">
    <source>
        <dbReference type="EMBL" id="OTF84006.1"/>
    </source>
</evidence>
<dbReference type="OrthoDB" id="5875367at2759"/>
<dbReference type="AlphaFoldDB" id="A0A1Y3BWW0"/>
<accession>A0A1Y3BWW0</accession>
<keyword evidence="2" id="KW-1185">Reference proteome</keyword>